<reference evidence="1" key="2">
    <citation type="journal article" date="2022" name="New Phytol.">
        <title>Evolutionary transition to the ectomycorrhizal habit in the genomes of a hyperdiverse lineage of mushroom-forming fungi.</title>
        <authorList>
            <person name="Looney B."/>
            <person name="Miyauchi S."/>
            <person name="Morin E."/>
            <person name="Drula E."/>
            <person name="Courty P.E."/>
            <person name="Kohler A."/>
            <person name="Kuo A."/>
            <person name="LaButti K."/>
            <person name="Pangilinan J."/>
            <person name="Lipzen A."/>
            <person name="Riley R."/>
            <person name="Andreopoulos W."/>
            <person name="He G."/>
            <person name="Johnson J."/>
            <person name="Nolan M."/>
            <person name="Tritt A."/>
            <person name="Barry K.W."/>
            <person name="Grigoriev I.V."/>
            <person name="Nagy L.G."/>
            <person name="Hibbett D."/>
            <person name="Henrissat B."/>
            <person name="Matheny P.B."/>
            <person name="Labbe J."/>
            <person name="Martin F.M."/>
        </authorList>
    </citation>
    <scope>NUCLEOTIDE SEQUENCE</scope>
    <source>
        <strain evidence="1">FP105234-sp</strain>
    </source>
</reference>
<evidence type="ECO:0000313" key="1">
    <source>
        <dbReference type="EMBL" id="KAI0048590.1"/>
    </source>
</evidence>
<organism evidence="1 2">
    <name type="scientific">Auriscalpium vulgare</name>
    <dbReference type="NCBI Taxonomy" id="40419"/>
    <lineage>
        <taxon>Eukaryota</taxon>
        <taxon>Fungi</taxon>
        <taxon>Dikarya</taxon>
        <taxon>Basidiomycota</taxon>
        <taxon>Agaricomycotina</taxon>
        <taxon>Agaricomycetes</taxon>
        <taxon>Russulales</taxon>
        <taxon>Auriscalpiaceae</taxon>
        <taxon>Auriscalpium</taxon>
    </lineage>
</organism>
<accession>A0ACB8RX06</accession>
<sequence>MTYPTPPLSLPSKGDAGRRVSFPIRGAPSDQTTHIPRSRLWSKLRAAVTTPALKSNPFTPGGRRLPTGLADSARARFVSLPVTVPEMDSERDRVARCGGGLLFIPQHQAEAACESGPRSPLQEIAHRPHFARTTSPPPRVPKWPCHLLLSRIKRQLKSVDNDDEEPIDRVQIEALDRQDWADRNHRDEAREEVEDVRAGWQRDFFEETGHVFATPLNHVARYASTTVIMNGYAHDLPIALVAPIEQLFRTGIQEGSLFRMPATSPTERCVDLIDIFNTPPLYGHGFSLRSETTADIAALLTTWLDNAFGGVVPRLICEPLFNYCVKPRRRQRKTELDQEALRISIARDILRLLPSHSLSILVYVFAFFTQLPPGPDKFDLDDVGTRFGARLFCDIPFRACQTTVWLLERWYQILDGLLDPEPMDEYELVSPQREEPQSTETIRAAENVEAMDALW</sequence>
<dbReference type="EMBL" id="MU275884">
    <property type="protein sequence ID" value="KAI0048590.1"/>
    <property type="molecule type" value="Genomic_DNA"/>
</dbReference>
<evidence type="ECO:0000313" key="2">
    <source>
        <dbReference type="Proteomes" id="UP000814033"/>
    </source>
</evidence>
<proteinExistence type="predicted"/>
<name>A0ACB8RX06_9AGAM</name>
<reference evidence="1" key="1">
    <citation type="submission" date="2021-02" db="EMBL/GenBank/DDBJ databases">
        <authorList>
            <consortium name="DOE Joint Genome Institute"/>
            <person name="Ahrendt S."/>
            <person name="Looney B.P."/>
            <person name="Miyauchi S."/>
            <person name="Morin E."/>
            <person name="Drula E."/>
            <person name="Courty P.E."/>
            <person name="Chicoki N."/>
            <person name="Fauchery L."/>
            <person name="Kohler A."/>
            <person name="Kuo A."/>
            <person name="Labutti K."/>
            <person name="Pangilinan J."/>
            <person name="Lipzen A."/>
            <person name="Riley R."/>
            <person name="Andreopoulos W."/>
            <person name="He G."/>
            <person name="Johnson J."/>
            <person name="Barry K.W."/>
            <person name="Grigoriev I.V."/>
            <person name="Nagy L."/>
            <person name="Hibbett D."/>
            <person name="Henrissat B."/>
            <person name="Matheny P.B."/>
            <person name="Labbe J."/>
            <person name="Martin F."/>
        </authorList>
    </citation>
    <scope>NUCLEOTIDE SEQUENCE</scope>
    <source>
        <strain evidence="1">FP105234-sp</strain>
    </source>
</reference>
<dbReference type="Proteomes" id="UP000814033">
    <property type="component" value="Unassembled WGS sequence"/>
</dbReference>
<keyword evidence="2" id="KW-1185">Reference proteome</keyword>
<comment type="caution">
    <text evidence="1">The sequence shown here is derived from an EMBL/GenBank/DDBJ whole genome shotgun (WGS) entry which is preliminary data.</text>
</comment>
<protein>
    <submittedName>
        <fullName evidence="1">Uncharacterized protein</fullName>
    </submittedName>
</protein>
<gene>
    <name evidence="1" type="ORF">FA95DRAFT_1557819</name>
</gene>